<keyword evidence="4" id="KW-1185">Reference proteome</keyword>
<dbReference type="PANTHER" id="PTHR47052">
    <property type="entry name" value="CONSERVED SERINE PROLINE-RICH PROTEIN (AFU_ORTHOLOGUE AFUA_2G01790)"/>
    <property type="match status" value="1"/>
</dbReference>
<proteinExistence type="predicted"/>
<dbReference type="Gene3D" id="2.60.40.150">
    <property type="entry name" value="C2 domain"/>
    <property type="match status" value="1"/>
</dbReference>
<dbReference type="SUPFAM" id="SSF49562">
    <property type="entry name" value="C2 domain (Calcium/lipid-binding domain, CaLB)"/>
    <property type="match status" value="1"/>
</dbReference>
<name>A0A9P6DBK0_PLEER</name>
<gene>
    <name evidence="3" type="ORF">BDN71DRAFT_1399376</name>
</gene>
<dbReference type="InterPro" id="IPR035892">
    <property type="entry name" value="C2_domain_sf"/>
</dbReference>
<evidence type="ECO:0000256" key="1">
    <source>
        <dbReference type="SAM" id="MobiDB-lite"/>
    </source>
</evidence>
<dbReference type="Proteomes" id="UP000807025">
    <property type="component" value="Unassembled WGS sequence"/>
</dbReference>
<evidence type="ECO:0000313" key="4">
    <source>
        <dbReference type="Proteomes" id="UP000807025"/>
    </source>
</evidence>
<dbReference type="EMBL" id="MU154633">
    <property type="protein sequence ID" value="KAF9490794.1"/>
    <property type="molecule type" value="Genomic_DNA"/>
</dbReference>
<protein>
    <recommendedName>
        <fullName evidence="2">C2 domain-containing protein</fullName>
    </recommendedName>
</protein>
<evidence type="ECO:0000259" key="2">
    <source>
        <dbReference type="PROSITE" id="PS50004"/>
    </source>
</evidence>
<evidence type="ECO:0000313" key="3">
    <source>
        <dbReference type="EMBL" id="KAF9490794.1"/>
    </source>
</evidence>
<feature type="region of interest" description="Disordered" evidence="1">
    <location>
        <begin position="140"/>
        <end position="165"/>
    </location>
</feature>
<sequence>MSKELLGTLIIVVLKAKNLPDPHSFYKSDVYTQVSLNNESKSTPVDVKGGQHPVWDAELRFPVMKDSAAKFRELKVSCWSKEPRTDEKLGEGKIDITETLKTGEFDDWISLSIPEVGARGEVYLEMTFYAAAPMPASSNRLSAAPGAQLLRRPSKFSQADRLSRP</sequence>
<dbReference type="OrthoDB" id="270970at2759"/>
<dbReference type="InterPro" id="IPR000008">
    <property type="entry name" value="C2_dom"/>
</dbReference>
<dbReference type="AlphaFoldDB" id="A0A9P6DBK0"/>
<accession>A0A9P6DBK0</accession>
<dbReference type="InterPro" id="IPR052981">
    <property type="entry name" value="Ingression_C2_domain"/>
</dbReference>
<dbReference type="PANTHER" id="PTHR47052:SF3">
    <property type="entry name" value="INGRESSION PROTEIN 1"/>
    <property type="match status" value="1"/>
</dbReference>
<comment type="caution">
    <text evidence="3">The sequence shown here is derived from an EMBL/GenBank/DDBJ whole genome shotgun (WGS) entry which is preliminary data.</text>
</comment>
<feature type="domain" description="C2" evidence="2">
    <location>
        <begin position="1"/>
        <end position="109"/>
    </location>
</feature>
<dbReference type="SMART" id="SM00239">
    <property type="entry name" value="C2"/>
    <property type="match status" value="1"/>
</dbReference>
<dbReference type="Pfam" id="PF00168">
    <property type="entry name" value="C2"/>
    <property type="match status" value="1"/>
</dbReference>
<dbReference type="PROSITE" id="PS50004">
    <property type="entry name" value="C2"/>
    <property type="match status" value="1"/>
</dbReference>
<feature type="non-terminal residue" evidence="3">
    <location>
        <position position="165"/>
    </location>
</feature>
<reference evidence="3" key="1">
    <citation type="submission" date="2020-11" db="EMBL/GenBank/DDBJ databases">
        <authorList>
            <consortium name="DOE Joint Genome Institute"/>
            <person name="Ahrendt S."/>
            <person name="Riley R."/>
            <person name="Andreopoulos W."/>
            <person name="Labutti K."/>
            <person name="Pangilinan J."/>
            <person name="Ruiz-Duenas F.J."/>
            <person name="Barrasa J.M."/>
            <person name="Sanchez-Garcia M."/>
            <person name="Camarero S."/>
            <person name="Miyauchi S."/>
            <person name="Serrano A."/>
            <person name="Linde D."/>
            <person name="Babiker R."/>
            <person name="Drula E."/>
            <person name="Ayuso-Fernandez I."/>
            <person name="Pacheco R."/>
            <person name="Padilla G."/>
            <person name="Ferreira P."/>
            <person name="Barriuso J."/>
            <person name="Kellner H."/>
            <person name="Castanera R."/>
            <person name="Alfaro M."/>
            <person name="Ramirez L."/>
            <person name="Pisabarro A.G."/>
            <person name="Kuo A."/>
            <person name="Tritt A."/>
            <person name="Lipzen A."/>
            <person name="He G."/>
            <person name="Yan M."/>
            <person name="Ng V."/>
            <person name="Cullen D."/>
            <person name="Martin F."/>
            <person name="Rosso M.-N."/>
            <person name="Henrissat B."/>
            <person name="Hibbett D."/>
            <person name="Martinez A.T."/>
            <person name="Grigoriev I.V."/>
        </authorList>
    </citation>
    <scope>NUCLEOTIDE SEQUENCE</scope>
    <source>
        <strain evidence="3">ATCC 90797</strain>
    </source>
</reference>
<organism evidence="3 4">
    <name type="scientific">Pleurotus eryngii</name>
    <name type="common">Boletus of the steppes</name>
    <dbReference type="NCBI Taxonomy" id="5323"/>
    <lineage>
        <taxon>Eukaryota</taxon>
        <taxon>Fungi</taxon>
        <taxon>Dikarya</taxon>
        <taxon>Basidiomycota</taxon>
        <taxon>Agaricomycotina</taxon>
        <taxon>Agaricomycetes</taxon>
        <taxon>Agaricomycetidae</taxon>
        <taxon>Agaricales</taxon>
        <taxon>Pleurotineae</taxon>
        <taxon>Pleurotaceae</taxon>
        <taxon>Pleurotus</taxon>
    </lineage>
</organism>